<dbReference type="GO" id="GO:0019632">
    <property type="term" value="P:shikimate metabolic process"/>
    <property type="evidence" value="ECO:0007669"/>
    <property type="project" value="InterPro"/>
</dbReference>
<keyword evidence="2" id="KW-0028">Amino-acid biosynthesis</keyword>
<evidence type="ECO:0000256" key="2">
    <source>
        <dbReference type="ARBA" id="ARBA00022605"/>
    </source>
</evidence>
<evidence type="ECO:0000256" key="1">
    <source>
        <dbReference type="ARBA" id="ARBA00012962"/>
    </source>
</evidence>
<dbReference type="Gene3D" id="3.40.50.720">
    <property type="entry name" value="NAD(P)-binding Rossmann-like Domain"/>
    <property type="match status" value="1"/>
</dbReference>
<dbReference type="Gene3D" id="3.40.50.10860">
    <property type="entry name" value="Leucine Dehydrogenase, chain A, domain 1"/>
    <property type="match status" value="1"/>
</dbReference>
<dbReference type="GO" id="GO:0003855">
    <property type="term" value="F:3-dehydroquinate dehydratase activity"/>
    <property type="evidence" value="ECO:0007669"/>
    <property type="project" value="InterPro"/>
</dbReference>
<dbReference type="FunFam" id="3.20.20.70:FF:000142">
    <property type="entry name" value="bifunctional 3-dehydroquinate dehydratase/shikimate dehydrogenase, chloroplastic"/>
    <property type="match status" value="1"/>
</dbReference>
<evidence type="ECO:0000256" key="4">
    <source>
        <dbReference type="ARBA" id="ARBA00023002"/>
    </source>
</evidence>
<proteinExistence type="inferred from homology"/>
<gene>
    <name evidence="10" type="ORF">KP509_15G063200</name>
</gene>
<keyword evidence="6" id="KW-0456">Lyase</keyword>
<dbReference type="Pfam" id="PF08501">
    <property type="entry name" value="Shikimate_dh_N"/>
    <property type="match status" value="1"/>
</dbReference>
<dbReference type="GO" id="GO:0008652">
    <property type="term" value="P:amino acid biosynthetic process"/>
    <property type="evidence" value="ECO:0007669"/>
    <property type="project" value="UniProtKB-KW"/>
</dbReference>
<dbReference type="Proteomes" id="UP000825935">
    <property type="component" value="Chromosome 15"/>
</dbReference>
<comment type="caution">
    <text evidence="10">The sequence shown here is derived from an EMBL/GenBank/DDBJ whole genome shotgun (WGS) entry which is preliminary data.</text>
</comment>
<dbReference type="NCBIfam" id="TIGR00507">
    <property type="entry name" value="aroE"/>
    <property type="match status" value="1"/>
</dbReference>
<dbReference type="SUPFAM" id="SSF51735">
    <property type="entry name" value="NAD(P)-binding Rossmann-fold domains"/>
    <property type="match status" value="1"/>
</dbReference>
<dbReference type="GO" id="GO:0004764">
    <property type="term" value="F:shikimate 3-dehydrogenase (NADP+) activity"/>
    <property type="evidence" value="ECO:0007669"/>
    <property type="project" value="UniProtKB-EC"/>
</dbReference>
<dbReference type="InterPro" id="IPR018508">
    <property type="entry name" value="3-dehydroquinate_DH_AS"/>
</dbReference>
<evidence type="ECO:0000259" key="9">
    <source>
        <dbReference type="Pfam" id="PF18317"/>
    </source>
</evidence>
<dbReference type="CDD" id="cd00502">
    <property type="entry name" value="DHQase_I"/>
    <property type="match status" value="1"/>
</dbReference>
<evidence type="ECO:0000256" key="5">
    <source>
        <dbReference type="ARBA" id="ARBA00023141"/>
    </source>
</evidence>
<dbReference type="GO" id="GO:0009423">
    <property type="term" value="P:chorismate biosynthetic process"/>
    <property type="evidence" value="ECO:0007669"/>
    <property type="project" value="TreeGrafter"/>
</dbReference>
<dbReference type="Pfam" id="PF01487">
    <property type="entry name" value="DHquinase_I"/>
    <property type="match status" value="1"/>
</dbReference>
<dbReference type="InterPro" id="IPR013785">
    <property type="entry name" value="Aldolase_TIM"/>
</dbReference>
<dbReference type="InterPro" id="IPR041121">
    <property type="entry name" value="SDH_C"/>
</dbReference>
<dbReference type="AlphaFoldDB" id="A0A8T2T5X4"/>
<evidence type="ECO:0000313" key="11">
    <source>
        <dbReference type="Proteomes" id="UP000825935"/>
    </source>
</evidence>
<dbReference type="InterPro" id="IPR036291">
    <property type="entry name" value="NAD(P)-bd_dom_sf"/>
</dbReference>
<keyword evidence="11" id="KW-1185">Reference proteome</keyword>
<feature type="domain" description="Quinate/shikimate 5-dehydrogenase/glutamyl-tRNA reductase" evidence="7">
    <location>
        <begin position="365"/>
        <end position="433"/>
    </location>
</feature>
<dbReference type="InterPro" id="IPR022893">
    <property type="entry name" value="Shikimate_DH_fam"/>
</dbReference>
<keyword evidence="4" id="KW-0560">Oxidoreductase</keyword>
<evidence type="ECO:0000313" key="10">
    <source>
        <dbReference type="EMBL" id="KAH7405266.1"/>
    </source>
</evidence>
<dbReference type="CDD" id="cd01065">
    <property type="entry name" value="NAD_bind_Shikimate_DH"/>
    <property type="match status" value="1"/>
</dbReference>
<organism evidence="10 11">
    <name type="scientific">Ceratopteris richardii</name>
    <name type="common">Triangle waterfern</name>
    <dbReference type="NCBI Taxonomy" id="49495"/>
    <lineage>
        <taxon>Eukaryota</taxon>
        <taxon>Viridiplantae</taxon>
        <taxon>Streptophyta</taxon>
        <taxon>Embryophyta</taxon>
        <taxon>Tracheophyta</taxon>
        <taxon>Polypodiopsida</taxon>
        <taxon>Polypodiidae</taxon>
        <taxon>Polypodiales</taxon>
        <taxon>Pteridineae</taxon>
        <taxon>Pteridaceae</taxon>
        <taxon>Parkerioideae</taxon>
        <taxon>Ceratopteris</taxon>
    </lineage>
</organism>
<protein>
    <recommendedName>
        <fullName evidence="1">shikimate dehydrogenase (NADP(+))</fullName>
        <ecNumber evidence="1">1.1.1.25</ecNumber>
    </recommendedName>
</protein>
<dbReference type="PANTHER" id="PTHR21089">
    <property type="entry name" value="SHIKIMATE DEHYDROGENASE"/>
    <property type="match status" value="1"/>
</dbReference>
<dbReference type="NCBIfam" id="TIGR01093">
    <property type="entry name" value="aroD"/>
    <property type="match status" value="1"/>
</dbReference>
<dbReference type="InterPro" id="IPR001381">
    <property type="entry name" value="DHquinase_I"/>
</dbReference>
<keyword evidence="3" id="KW-0521">NADP</keyword>
<accession>A0A8T2T5X4</accession>
<dbReference type="FunFam" id="3.40.50.720:FF:000172">
    <property type="entry name" value="Bifunctional 3-dehydroquinate dehydratase/shikimate dehydrogenase, chloroplastic"/>
    <property type="match status" value="1"/>
</dbReference>
<keyword evidence="5" id="KW-0057">Aromatic amino acid biosynthesis</keyword>
<dbReference type="InterPro" id="IPR013708">
    <property type="entry name" value="Shikimate_DH-bd_N"/>
</dbReference>
<dbReference type="InterPro" id="IPR006151">
    <property type="entry name" value="Shikm_DH/Glu-tRNA_Rdtase"/>
</dbReference>
<feature type="domain" description="SDH C-terminal" evidence="9">
    <location>
        <begin position="482"/>
        <end position="510"/>
    </location>
</feature>
<evidence type="ECO:0000259" key="7">
    <source>
        <dbReference type="Pfam" id="PF01488"/>
    </source>
</evidence>
<dbReference type="FunFam" id="3.40.50.10860:FF:000009">
    <property type="entry name" value="Bifunctional 3-dehydroquinate dehydratase/shikimate dehydrogenase, chloroplastic"/>
    <property type="match status" value="1"/>
</dbReference>
<dbReference type="OrthoDB" id="204377at2759"/>
<dbReference type="Pfam" id="PF01488">
    <property type="entry name" value="Shikimate_DH"/>
    <property type="match status" value="1"/>
</dbReference>
<sequence>MATEKRCYLCAALVAPSVQEMREQMKVAYAQGADIVELRLDHLSQFEPAADLPLLLNGRPLPVIVTYRPFWEGGKYKGDEASRLDALHSAMLLGADFIDIELKAMPVFSAKMQDNKPNYCKVIVSNHNFETTPSADILVSLFKEIISSGADIVKIVTTAESITDVWKLFQILAISQLQVPTIALAMGEHGLISRLLCPKYGGFLTFGSLASGKESASGQPTLSDMRNAYGLQHVNKQTKVYGIIGKPVGHSKSPFIHNAAFRKVGHDGIYVPFLVDNVKDFLNVYNTSDFAGFSVTIPHKETALECCDEVDPLAKAIGAINTIVKRRNDGKLIGYNTDCEGAISAIEDGLRGMISSTGGSPLMGRYFVVTGAGGAGKALAYGAKDRGAKVFIANRNYDRAKSLADSLGGEALSLDQLNAFCPVNGMILANTTSLGMHPNISETPIAKDALRNYSLVFDAVYTPRYTRLLREAEECGAIVVSGLEMFIRQAMMQFSLFTGLNAPEQVMREKMASTSSYL</sequence>
<dbReference type="PROSITE" id="PS01028">
    <property type="entry name" value="DEHYDROQUINASE_I"/>
    <property type="match status" value="1"/>
</dbReference>
<dbReference type="OMA" id="RIFQIMV"/>
<dbReference type="InterPro" id="IPR046346">
    <property type="entry name" value="Aminoacid_DH-like_N_sf"/>
</dbReference>
<dbReference type="PANTHER" id="PTHR21089:SF1">
    <property type="entry name" value="BIFUNCTIONAL 3-DEHYDROQUINATE DEHYDRATASE_SHIKIMATE DEHYDROGENASE, CHLOROPLASTIC"/>
    <property type="match status" value="1"/>
</dbReference>
<dbReference type="SUPFAM" id="SSF51569">
    <property type="entry name" value="Aldolase"/>
    <property type="match status" value="1"/>
</dbReference>
<dbReference type="EMBL" id="CM035420">
    <property type="protein sequence ID" value="KAH7405266.1"/>
    <property type="molecule type" value="Genomic_DNA"/>
</dbReference>
<dbReference type="GO" id="GO:0050661">
    <property type="term" value="F:NADP binding"/>
    <property type="evidence" value="ECO:0007669"/>
    <property type="project" value="InterPro"/>
</dbReference>
<feature type="domain" description="Shikimate dehydrogenase substrate binding N-terminal" evidence="8">
    <location>
        <begin position="243"/>
        <end position="323"/>
    </location>
</feature>
<dbReference type="HAMAP" id="MF_00222">
    <property type="entry name" value="Shikimate_DH_AroE"/>
    <property type="match status" value="1"/>
</dbReference>
<name>A0A8T2T5X4_CERRI</name>
<dbReference type="SUPFAM" id="SSF53223">
    <property type="entry name" value="Aminoacid dehydrogenase-like, N-terminal domain"/>
    <property type="match status" value="1"/>
</dbReference>
<dbReference type="Gene3D" id="3.20.20.70">
    <property type="entry name" value="Aldolase class I"/>
    <property type="match status" value="1"/>
</dbReference>
<reference evidence="10" key="1">
    <citation type="submission" date="2021-08" db="EMBL/GenBank/DDBJ databases">
        <title>WGS assembly of Ceratopteris richardii.</title>
        <authorList>
            <person name="Marchant D.B."/>
            <person name="Chen G."/>
            <person name="Jenkins J."/>
            <person name="Shu S."/>
            <person name="Leebens-Mack J."/>
            <person name="Grimwood J."/>
            <person name="Schmutz J."/>
            <person name="Soltis P."/>
            <person name="Soltis D."/>
            <person name="Chen Z.-H."/>
        </authorList>
    </citation>
    <scope>NUCLEOTIDE SEQUENCE</scope>
    <source>
        <strain evidence="10">Whitten #5841</strain>
        <tissue evidence="10">Leaf</tissue>
    </source>
</reference>
<evidence type="ECO:0000256" key="3">
    <source>
        <dbReference type="ARBA" id="ARBA00022857"/>
    </source>
</evidence>
<dbReference type="InterPro" id="IPR011342">
    <property type="entry name" value="Shikimate_DH"/>
</dbReference>
<evidence type="ECO:0000259" key="8">
    <source>
        <dbReference type="Pfam" id="PF08501"/>
    </source>
</evidence>
<dbReference type="HAMAP" id="MF_00214">
    <property type="entry name" value="AroD"/>
    <property type="match status" value="1"/>
</dbReference>
<dbReference type="GO" id="GO:0009073">
    <property type="term" value="P:aromatic amino acid family biosynthetic process"/>
    <property type="evidence" value="ECO:0007669"/>
    <property type="project" value="UniProtKB-KW"/>
</dbReference>
<dbReference type="Pfam" id="PF18317">
    <property type="entry name" value="SDH_C"/>
    <property type="match status" value="1"/>
</dbReference>
<dbReference type="EC" id="1.1.1.25" evidence="1"/>
<evidence type="ECO:0000256" key="6">
    <source>
        <dbReference type="ARBA" id="ARBA00023239"/>
    </source>
</evidence>